<feature type="domain" description="MULE transposase" evidence="1">
    <location>
        <begin position="74"/>
        <end position="171"/>
    </location>
</feature>
<reference evidence="3" key="1">
    <citation type="journal article" date="2019" name="Nat. Commun.">
        <title>The genome of broomcorn millet.</title>
        <authorList>
            <person name="Zou C."/>
            <person name="Miki D."/>
            <person name="Li D."/>
            <person name="Tang Q."/>
            <person name="Xiao L."/>
            <person name="Rajput S."/>
            <person name="Deng P."/>
            <person name="Jia W."/>
            <person name="Huang R."/>
            <person name="Zhang M."/>
            <person name="Sun Y."/>
            <person name="Hu J."/>
            <person name="Fu X."/>
            <person name="Schnable P.S."/>
            <person name="Li F."/>
            <person name="Zhang H."/>
            <person name="Feng B."/>
            <person name="Zhu X."/>
            <person name="Liu R."/>
            <person name="Schnable J.C."/>
            <person name="Zhu J.-K."/>
            <person name="Zhang H."/>
        </authorList>
    </citation>
    <scope>NUCLEOTIDE SEQUENCE [LARGE SCALE GENOMIC DNA]</scope>
</reference>
<protein>
    <recommendedName>
        <fullName evidence="1">MULE transposase domain-containing protein</fullName>
    </recommendedName>
</protein>
<dbReference type="InterPro" id="IPR018289">
    <property type="entry name" value="MULE_transposase_dom"/>
</dbReference>
<evidence type="ECO:0000313" key="3">
    <source>
        <dbReference type="Proteomes" id="UP000275267"/>
    </source>
</evidence>
<accession>A0A3L6Q1I4</accession>
<dbReference type="OrthoDB" id="643534at2759"/>
<keyword evidence="3" id="KW-1185">Reference proteome</keyword>
<dbReference type="PANTHER" id="PTHR31973">
    <property type="entry name" value="POLYPROTEIN, PUTATIVE-RELATED"/>
    <property type="match status" value="1"/>
</dbReference>
<proteinExistence type="predicted"/>
<dbReference type="EMBL" id="PQIB02000014">
    <property type="protein sequence ID" value="RLM69323.1"/>
    <property type="molecule type" value="Genomic_DNA"/>
</dbReference>
<gene>
    <name evidence="2" type="ORF">C2845_PM17G01960</name>
</gene>
<sequence>MVKRAKVKVIRKVMDARSGEYSRLFDYALELKRSNPGSSVHIALDPEEEEPVFRRIYIFMDACRRGFLDGCRRVIGLDGCFLKGPMKGELFSAIGRDANNQIYPIAWAVVEYENLSSWKWFLGHLQKDLNIPYGADGCVFITDKQKGLLKAIDQYFPMVEHRMCARHIYANWRKKYRLQEYQKRFWKIAKACNEMMFNHYKNKLAAKTPKGWDDLQKQDPVHWCQAWFKIGANCESVDNNVS</sequence>
<dbReference type="Pfam" id="PF10551">
    <property type="entry name" value="MULE"/>
    <property type="match status" value="1"/>
</dbReference>
<dbReference type="STRING" id="4540.A0A3L6Q1I4"/>
<organism evidence="2 3">
    <name type="scientific">Panicum miliaceum</name>
    <name type="common">Proso millet</name>
    <name type="synonym">Broomcorn millet</name>
    <dbReference type="NCBI Taxonomy" id="4540"/>
    <lineage>
        <taxon>Eukaryota</taxon>
        <taxon>Viridiplantae</taxon>
        <taxon>Streptophyta</taxon>
        <taxon>Embryophyta</taxon>
        <taxon>Tracheophyta</taxon>
        <taxon>Spermatophyta</taxon>
        <taxon>Magnoliopsida</taxon>
        <taxon>Liliopsida</taxon>
        <taxon>Poales</taxon>
        <taxon>Poaceae</taxon>
        <taxon>PACMAD clade</taxon>
        <taxon>Panicoideae</taxon>
        <taxon>Panicodae</taxon>
        <taxon>Paniceae</taxon>
        <taxon>Panicinae</taxon>
        <taxon>Panicum</taxon>
        <taxon>Panicum sect. Panicum</taxon>
    </lineage>
</organism>
<evidence type="ECO:0000313" key="2">
    <source>
        <dbReference type="EMBL" id="RLM69323.1"/>
    </source>
</evidence>
<name>A0A3L6Q1I4_PANMI</name>
<dbReference type="AlphaFoldDB" id="A0A3L6Q1I4"/>
<evidence type="ECO:0000259" key="1">
    <source>
        <dbReference type="Pfam" id="PF10551"/>
    </source>
</evidence>
<comment type="caution">
    <text evidence="2">The sequence shown here is derived from an EMBL/GenBank/DDBJ whole genome shotgun (WGS) entry which is preliminary data.</text>
</comment>
<dbReference type="Proteomes" id="UP000275267">
    <property type="component" value="Unassembled WGS sequence"/>
</dbReference>
<dbReference type="PANTHER" id="PTHR31973:SF187">
    <property type="entry name" value="MUTATOR TRANSPOSASE MUDRA PROTEIN"/>
    <property type="match status" value="1"/>
</dbReference>